<organism evidence="12 13">
    <name type="scientific">Sanguibacter suaedae</name>
    <dbReference type="NCBI Taxonomy" id="2795737"/>
    <lineage>
        <taxon>Bacteria</taxon>
        <taxon>Bacillati</taxon>
        <taxon>Actinomycetota</taxon>
        <taxon>Actinomycetes</taxon>
        <taxon>Micrococcales</taxon>
        <taxon>Sanguibacteraceae</taxon>
        <taxon>Sanguibacter</taxon>
    </lineage>
</organism>
<keyword evidence="8 10" id="KW-1133">Transmembrane helix</keyword>
<dbReference type="GO" id="GO:0071978">
    <property type="term" value="P:bacterial-type flagellum-dependent swarming motility"/>
    <property type="evidence" value="ECO:0007669"/>
    <property type="project" value="TreeGrafter"/>
</dbReference>
<gene>
    <name evidence="12" type="ORF">JAV76_06095</name>
</gene>
<evidence type="ECO:0000256" key="7">
    <source>
        <dbReference type="ARBA" id="ARBA00022779"/>
    </source>
</evidence>
<comment type="similarity">
    <text evidence="3 10">Belongs to the FliL family.</text>
</comment>
<keyword evidence="7 10" id="KW-0283">Flagellar rotation</keyword>
<evidence type="ECO:0000313" key="13">
    <source>
        <dbReference type="Proteomes" id="UP000602087"/>
    </source>
</evidence>
<dbReference type="EMBL" id="JAEINH010000004">
    <property type="protein sequence ID" value="MBI9114582.1"/>
    <property type="molecule type" value="Genomic_DNA"/>
</dbReference>
<evidence type="ECO:0000256" key="1">
    <source>
        <dbReference type="ARBA" id="ARBA00002254"/>
    </source>
</evidence>
<feature type="region of interest" description="Disordered" evidence="11">
    <location>
        <begin position="1"/>
        <end position="27"/>
    </location>
</feature>
<evidence type="ECO:0000256" key="8">
    <source>
        <dbReference type="ARBA" id="ARBA00022989"/>
    </source>
</evidence>
<dbReference type="GO" id="GO:0009425">
    <property type="term" value="C:bacterial-type flagellum basal body"/>
    <property type="evidence" value="ECO:0007669"/>
    <property type="project" value="InterPro"/>
</dbReference>
<keyword evidence="12" id="KW-0969">Cilium</keyword>
<evidence type="ECO:0000256" key="10">
    <source>
        <dbReference type="RuleBase" id="RU364125"/>
    </source>
</evidence>
<keyword evidence="12" id="KW-0966">Cell projection</keyword>
<dbReference type="GO" id="GO:0006935">
    <property type="term" value="P:chemotaxis"/>
    <property type="evidence" value="ECO:0007669"/>
    <property type="project" value="UniProtKB-KW"/>
</dbReference>
<reference evidence="12" key="1">
    <citation type="submission" date="2020-12" db="EMBL/GenBank/DDBJ databases">
        <title>Sanguibacter suaedae sp. nov., isolated from Suaeda aralocaspica.</title>
        <authorList>
            <person name="Ma Q."/>
        </authorList>
    </citation>
    <scope>NUCLEOTIDE SEQUENCE</scope>
    <source>
        <strain evidence="12">YZGR15</strain>
    </source>
</reference>
<evidence type="ECO:0000256" key="2">
    <source>
        <dbReference type="ARBA" id="ARBA00004162"/>
    </source>
</evidence>
<keyword evidence="12" id="KW-0282">Flagellum</keyword>
<dbReference type="Pfam" id="PF03748">
    <property type="entry name" value="FliL"/>
    <property type="match status" value="1"/>
</dbReference>
<name>A0A934M6S6_9MICO</name>
<keyword evidence="13" id="KW-1185">Reference proteome</keyword>
<comment type="subcellular location">
    <subcellularLocation>
        <location evidence="2">Cell membrane</location>
        <topology evidence="2">Single-pass membrane protein</topology>
    </subcellularLocation>
</comment>
<accession>A0A934M6S6</accession>
<dbReference type="InterPro" id="IPR005503">
    <property type="entry name" value="FliL"/>
</dbReference>
<protein>
    <recommendedName>
        <fullName evidence="10">Flagellar protein FliL</fullName>
    </recommendedName>
</protein>
<proteinExistence type="inferred from homology"/>
<evidence type="ECO:0000256" key="5">
    <source>
        <dbReference type="ARBA" id="ARBA00022500"/>
    </source>
</evidence>
<keyword evidence="9 10" id="KW-0472">Membrane</keyword>
<comment type="function">
    <text evidence="1 10">Controls the rotational direction of flagella during chemotaxis.</text>
</comment>
<evidence type="ECO:0000256" key="6">
    <source>
        <dbReference type="ARBA" id="ARBA00022692"/>
    </source>
</evidence>
<comment type="caution">
    <text evidence="12">The sequence shown here is derived from an EMBL/GenBank/DDBJ whole genome shotgun (WGS) entry which is preliminary data.</text>
</comment>
<evidence type="ECO:0000256" key="4">
    <source>
        <dbReference type="ARBA" id="ARBA00022475"/>
    </source>
</evidence>
<keyword evidence="4 10" id="KW-1003">Cell membrane</keyword>
<dbReference type="PANTHER" id="PTHR35091">
    <property type="entry name" value="FLAGELLAR PROTEIN FLIL"/>
    <property type="match status" value="1"/>
</dbReference>
<dbReference type="PANTHER" id="PTHR35091:SF2">
    <property type="entry name" value="FLAGELLAR PROTEIN FLIL"/>
    <property type="match status" value="1"/>
</dbReference>
<dbReference type="AlphaFoldDB" id="A0A934M6S6"/>
<keyword evidence="6 10" id="KW-0812">Transmembrane</keyword>
<dbReference type="GO" id="GO:0005886">
    <property type="term" value="C:plasma membrane"/>
    <property type="evidence" value="ECO:0007669"/>
    <property type="project" value="UniProtKB-SubCell"/>
</dbReference>
<keyword evidence="5 10" id="KW-0145">Chemotaxis</keyword>
<sequence length="162" mass="17001">MNAPARPTAAPSGGIKPKKDAPAAEPEAPAKKSKKLLFIIGGAVVAAAAGAYFFLFAGSGEEKAEPEPVPGEVLTVEAMSLNLADGHYLRLGLGLQLIADLHHDVDAAKARDAAIALFSGRTVADVTNPETRDALKAELAETLIHDYHGEVIEVYLTDYVTQ</sequence>
<evidence type="ECO:0000256" key="3">
    <source>
        <dbReference type="ARBA" id="ARBA00008281"/>
    </source>
</evidence>
<feature type="transmembrane region" description="Helical" evidence="10">
    <location>
        <begin position="36"/>
        <end position="57"/>
    </location>
</feature>
<dbReference type="Proteomes" id="UP000602087">
    <property type="component" value="Unassembled WGS sequence"/>
</dbReference>
<evidence type="ECO:0000256" key="9">
    <source>
        <dbReference type="ARBA" id="ARBA00023136"/>
    </source>
</evidence>
<evidence type="ECO:0000313" key="12">
    <source>
        <dbReference type="EMBL" id="MBI9114582.1"/>
    </source>
</evidence>
<evidence type="ECO:0000256" key="11">
    <source>
        <dbReference type="SAM" id="MobiDB-lite"/>
    </source>
</evidence>